<evidence type="ECO:0000256" key="12">
    <source>
        <dbReference type="NCBIfam" id="TIGR02224"/>
    </source>
</evidence>
<dbReference type="InterPro" id="IPR010998">
    <property type="entry name" value="Integrase_recombinase_N"/>
</dbReference>
<keyword evidence="16" id="KW-1185">Reference proteome</keyword>
<keyword evidence="4 11" id="KW-0963">Cytoplasm</keyword>
<evidence type="ECO:0000259" key="14">
    <source>
        <dbReference type="PROSITE" id="PS51900"/>
    </source>
</evidence>
<sequence>MEDTSNRMLIDDFVFYLQVEKNCSKHTIDNYLLDIDDFLKHMKENNIEEFLTVTYHTVRHYLTTLYDKQYARTSIARRISALRSLYRFLLREGKVNENPFAATHIPKIGKRLPTFMYEQEVEQLFSSFDEENVLDQRDKAILELLYSSGLRVSECCQLKLEDIDFSIGTVFVIGKGKKERYVPVGSYALDALQNYIDDARTQLIGKSKTGPHPALFLNFRGGPLTDRSVREILKKRIEKASLTMHMSPHKLRHTFATHLLNNGADLRVVQELLGHSHLSSTQIYTHVTKDRLKDVYMKHHPRA</sequence>
<feature type="active site" evidence="11">
    <location>
        <position position="252"/>
    </location>
</feature>
<comment type="function">
    <text evidence="11">Site-specific tyrosine recombinase, which acts by catalyzing the cutting and rejoining of the recombining DNA molecules. The XerC-XerD complex is essential to convert dimers of the bacterial chromosome into monomers to permit their segregation at cell division. It also contributes to the segregational stability of plasmids.</text>
</comment>
<dbReference type="PANTHER" id="PTHR30349:SF77">
    <property type="entry name" value="TYROSINE RECOMBINASE XERC"/>
    <property type="match status" value="1"/>
</dbReference>
<evidence type="ECO:0000256" key="10">
    <source>
        <dbReference type="ARBA" id="ARBA00023306"/>
    </source>
</evidence>
<evidence type="ECO:0000256" key="2">
    <source>
        <dbReference type="ARBA" id="ARBA00006657"/>
    </source>
</evidence>
<comment type="subcellular location">
    <subcellularLocation>
        <location evidence="1 11">Cytoplasm</location>
    </subcellularLocation>
</comment>
<dbReference type="Pfam" id="PF02899">
    <property type="entry name" value="Phage_int_SAM_1"/>
    <property type="match status" value="1"/>
</dbReference>
<dbReference type="InterPro" id="IPR011932">
    <property type="entry name" value="Recomb_XerD"/>
</dbReference>
<dbReference type="InterPro" id="IPR050090">
    <property type="entry name" value="Tyrosine_recombinase_XerCD"/>
</dbReference>
<evidence type="ECO:0000256" key="3">
    <source>
        <dbReference type="ARBA" id="ARBA00010450"/>
    </source>
</evidence>
<evidence type="ECO:0000313" key="16">
    <source>
        <dbReference type="Proteomes" id="UP001148125"/>
    </source>
</evidence>
<name>A0ABT5VBZ0_9BACI</name>
<evidence type="ECO:0000256" key="1">
    <source>
        <dbReference type="ARBA" id="ARBA00004496"/>
    </source>
</evidence>
<comment type="similarity">
    <text evidence="3">Belongs to the 'phage' integrase family. XerD subfamily.</text>
</comment>
<organism evidence="15 16">
    <name type="scientific">Alkalihalobacterium chitinilyticum</name>
    <dbReference type="NCBI Taxonomy" id="2980103"/>
    <lineage>
        <taxon>Bacteria</taxon>
        <taxon>Bacillati</taxon>
        <taxon>Bacillota</taxon>
        <taxon>Bacilli</taxon>
        <taxon>Bacillales</taxon>
        <taxon>Bacillaceae</taxon>
        <taxon>Alkalihalobacterium</taxon>
    </lineage>
</organism>
<keyword evidence="6 11" id="KW-0159">Chromosome partition</keyword>
<dbReference type="NCBIfam" id="TIGR02225">
    <property type="entry name" value="recomb_XerD"/>
    <property type="match status" value="1"/>
</dbReference>
<dbReference type="InterPro" id="IPR013762">
    <property type="entry name" value="Integrase-like_cat_sf"/>
</dbReference>
<evidence type="ECO:0000256" key="11">
    <source>
        <dbReference type="HAMAP-Rule" id="MF_01808"/>
    </source>
</evidence>
<dbReference type="NCBIfam" id="NF001399">
    <property type="entry name" value="PRK00283.1"/>
    <property type="match status" value="1"/>
</dbReference>
<dbReference type="HAMAP" id="MF_01808">
    <property type="entry name" value="Recomb_XerC_XerD"/>
    <property type="match status" value="1"/>
</dbReference>
<dbReference type="PROSITE" id="PS51898">
    <property type="entry name" value="TYR_RECOMBINASE"/>
    <property type="match status" value="1"/>
</dbReference>
<dbReference type="SUPFAM" id="SSF56349">
    <property type="entry name" value="DNA breaking-rejoining enzymes"/>
    <property type="match status" value="1"/>
</dbReference>
<evidence type="ECO:0000256" key="6">
    <source>
        <dbReference type="ARBA" id="ARBA00022829"/>
    </source>
</evidence>
<evidence type="ECO:0000256" key="4">
    <source>
        <dbReference type="ARBA" id="ARBA00022490"/>
    </source>
</evidence>
<dbReference type="PANTHER" id="PTHR30349">
    <property type="entry name" value="PHAGE INTEGRASE-RELATED"/>
    <property type="match status" value="1"/>
</dbReference>
<dbReference type="NCBIfam" id="NF040815">
    <property type="entry name" value="recomb_XerA_Arch"/>
    <property type="match status" value="1"/>
</dbReference>
<dbReference type="InterPro" id="IPR023009">
    <property type="entry name" value="Tyrosine_recombinase_XerC/XerD"/>
</dbReference>
<dbReference type="InterPro" id="IPR002104">
    <property type="entry name" value="Integrase_catalytic"/>
</dbReference>
<dbReference type="RefSeq" id="WP_275117602.1">
    <property type="nucleotide sequence ID" value="NZ_JAOTPO010000003.1"/>
</dbReference>
<dbReference type="InterPro" id="IPR004107">
    <property type="entry name" value="Integrase_SAM-like_N"/>
</dbReference>
<dbReference type="PROSITE" id="PS51900">
    <property type="entry name" value="CB"/>
    <property type="match status" value="1"/>
</dbReference>
<feature type="active site" description="O-(3'-phospho-DNA)-tyrosine intermediate" evidence="11">
    <location>
        <position position="284"/>
    </location>
</feature>
<evidence type="ECO:0000259" key="13">
    <source>
        <dbReference type="PROSITE" id="PS51898"/>
    </source>
</evidence>
<dbReference type="InterPro" id="IPR011931">
    <property type="entry name" value="Recomb_XerC"/>
</dbReference>
<feature type="domain" description="Tyr recombinase" evidence="13">
    <location>
        <begin position="111"/>
        <end position="297"/>
    </location>
</feature>
<keyword evidence="5 11" id="KW-0132">Cell division</keyword>
<comment type="caution">
    <text evidence="15">The sequence shown here is derived from an EMBL/GenBank/DDBJ whole genome shotgun (WGS) entry which is preliminary data.</text>
</comment>
<dbReference type="Pfam" id="PF00589">
    <property type="entry name" value="Phage_integrase"/>
    <property type="match status" value="1"/>
</dbReference>
<dbReference type="Gene3D" id="1.10.150.130">
    <property type="match status" value="1"/>
</dbReference>
<feature type="domain" description="Core-binding (CB)" evidence="14">
    <location>
        <begin position="4"/>
        <end position="90"/>
    </location>
</feature>
<evidence type="ECO:0000256" key="5">
    <source>
        <dbReference type="ARBA" id="ARBA00022618"/>
    </source>
</evidence>
<feature type="active site" evidence="11">
    <location>
        <position position="151"/>
    </location>
</feature>
<feature type="active site" evidence="11">
    <location>
        <position position="275"/>
    </location>
</feature>
<accession>A0ABT5VBZ0</accession>
<keyword evidence="8 11" id="KW-0238">DNA-binding</keyword>
<reference evidence="15" key="1">
    <citation type="submission" date="2024-05" db="EMBL/GenBank/DDBJ databases">
        <title>Alkalihalobacillus sp. strain MEB203 novel alkaliphilic bacterium from Lonar Lake, India.</title>
        <authorList>
            <person name="Joshi A."/>
            <person name="Thite S."/>
            <person name="Mengade P."/>
        </authorList>
    </citation>
    <scope>NUCLEOTIDE SEQUENCE</scope>
    <source>
        <strain evidence="15">MEB 203</strain>
    </source>
</reference>
<keyword evidence="9 11" id="KW-0233">DNA recombination</keyword>
<keyword evidence="7 11" id="KW-0229">DNA integration</keyword>
<dbReference type="InterPro" id="IPR044068">
    <property type="entry name" value="CB"/>
</dbReference>
<feature type="active site" evidence="11">
    <location>
        <position position="249"/>
    </location>
</feature>
<protein>
    <recommendedName>
        <fullName evidence="11 12">Tyrosine recombinase XerC</fullName>
    </recommendedName>
</protein>
<proteinExistence type="inferred from homology"/>
<comment type="similarity">
    <text evidence="2 11">Belongs to the 'phage' integrase family. XerC subfamily.</text>
</comment>
<feature type="active site" evidence="11">
    <location>
        <position position="175"/>
    </location>
</feature>
<gene>
    <name evidence="11 15" type="primary">xerC</name>
    <name evidence="15" type="ORF">N7Z68_06230</name>
</gene>
<evidence type="ECO:0000256" key="9">
    <source>
        <dbReference type="ARBA" id="ARBA00023172"/>
    </source>
</evidence>
<evidence type="ECO:0000256" key="8">
    <source>
        <dbReference type="ARBA" id="ARBA00023125"/>
    </source>
</evidence>
<dbReference type="InterPro" id="IPR011010">
    <property type="entry name" value="DNA_brk_join_enz"/>
</dbReference>
<evidence type="ECO:0000313" key="15">
    <source>
        <dbReference type="EMBL" id="MDE5412976.1"/>
    </source>
</evidence>
<dbReference type="EMBL" id="JAOTPO010000003">
    <property type="protein sequence ID" value="MDE5412976.1"/>
    <property type="molecule type" value="Genomic_DNA"/>
</dbReference>
<dbReference type="Proteomes" id="UP001148125">
    <property type="component" value="Unassembled WGS sequence"/>
</dbReference>
<dbReference type="NCBIfam" id="TIGR02224">
    <property type="entry name" value="recomb_XerC"/>
    <property type="match status" value="1"/>
</dbReference>
<evidence type="ECO:0000256" key="7">
    <source>
        <dbReference type="ARBA" id="ARBA00022908"/>
    </source>
</evidence>
<keyword evidence="10 11" id="KW-0131">Cell cycle</keyword>
<comment type="subunit">
    <text evidence="11">Forms a cyclic heterotetrameric complex composed of two molecules of XerC and two molecules of XerD.</text>
</comment>
<dbReference type="CDD" id="cd00798">
    <property type="entry name" value="INT_XerDC_C"/>
    <property type="match status" value="1"/>
</dbReference>
<dbReference type="Gene3D" id="1.10.443.10">
    <property type="entry name" value="Intergrase catalytic core"/>
    <property type="match status" value="1"/>
</dbReference>